<name>A0A191WD06_9MICO</name>
<evidence type="ECO:0000256" key="1">
    <source>
        <dbReference type="ARBA" id="ARBA00004651"/>
    </source>
</evidence>
<dbReference type="GO" id="GO:0005886">
    <property type="term" value="C:plasma membrane"/>
    <property type="evidence" value="ECO:0007669"/>
    <property type="project" value="UniProtKB-SubCell"/>
</dbReference>
<evidence type="ECO:0000313" key="10">
    <source>
        <dbReference type="Proteomes" id="UP000078437"/>
    </source>
</evidence>
<comment type="subcellular location">
    <subcellularLocation>
        <location evidence="1 7">Cell membrane</location>
        <topology evidence="1 7">Multi-pass membrane protein</topology>
    </subcellularLocation>
</comment>
<feature type="transmembrane region" description="Helical" evidence="7">
    <location>
        <begin position="33"/>
        <end position="53"/>
    </location>
</feature>
<evidence type="ECO:0000259" key="8">
    <source>
        <dbReference type="PROSITE" id="PS50928"/>
    </source>
</evidence>
<dbReference type="PANTHER" id="PTHR43386">
    <property type="entry name" value="OLIGOPEPTIDE TRANSPORT SYSTEM PERMEASE PROTEIN APPC"/>
    <property type="match status" value="1"/>
</dbReference>
<dbReference type="PANTHER" id="PTHR43386:SF1">
    <property type="entry name" value="D,D-DIPEPTIDE TRANSPORT SYSTEM PERMEASE PROTEIN DDPC-RELATED"/>
    <property type="match status" value="1"/>
</dbReference>
<evidence type="ECO:0000256" key="2">
    <source>
        <dbReference type="ARBA" id="ARBA00022448"/>
    </source>
</evidence>
<keyword evidence="5 7" id="KW-1133">Transmembrane helix</keyword>
<accession>A0A191WD06</accession>
<evidence type="ECO:0000256" key="3">
    <source>
        <dbReference type="ARBA" id="ARBA00022475"/>
    </source>
</evidence>
<proteinExistence type="inferred from homology"/>
<keyword evidence="6 7" id="KW-0472">Membrane</keyword>
<reference evidence="10" key="2">
    <citation type="submission" date="2016-01" db="EMBL/GenBank/DDBJ databases">
        <title>Complete genome sequence of Agromyces aureus AR33T and comparison with related organisms.</title>
        <authorList>
            <person name="Corretto E."/>
            <person name="Antonielli L."/>
            <person name="Sessitsch A."/>
            <person name="Brader G."/>
        </authorList>
    </citation>
    <scope>NUCLEOTIDE SEQUENCE [LARGE SCALE GENOMIC DNA]</scope>
    <source>
        <strain evidence="10">AR33</strain>
    </source>
</reference>
<dbReference type="SUPFAM" id="SSF161098">
    <property type="entry name" value="MetI-like"/>
    <property type="match status" value="1"/>
</dbReference>
<gene>
    <name evidence="9" type="ORF">ATC03_04235</name>
</gene>
<feature type="domain" description="ABC transmembrane type-1" evidence="8">
    <location>
        <begin position="96"/>
        <end position="280"/>
    </location>
</feature>
<feature type="transmembrane region" description="Helical" evidence="7">
    <location>
        <begin position="208"/>
        <end position="239"/>
    </location>
</feature>
<dbReference type="GO" id="GO:0055085">
    <property type="term" value="P:transmembrane transport"/>
    <property type="evidence" value="ECO:0007669"/>
    <property type="project" value="InterPro"/>
</dbReference>
<comment type="similarity">
    <text evidence="7">Belongs to the binding-protein-dependent transport system permease family.</text>
</comment>
<dbReference type="Gene3D" id="1.10.3720.10">
    <property type="entry name" value="MetI-like"/>
    <property type="match status" value="1"/>
</dbReference>
<evidence type="ECO:0000256" key="6">
    <source>
        <dbReference type="ARBA" id="ARBA00023136"/>
    </source>
</evidence>
<feature type="transmembrane region" description="Helical" evidence="7">
    <location>
        <begin position="259"/>
        <end position="280"/>
    </location>
</feature>
<dbReference type="CDD" id="cd06261">
    <property type="entry name" value="TM_PBP2"/>
    <property type="match status" value="1"/>
</dbReference>
<keyword evidence="10" id="KW-1185">Reference proteome</keyword>
<dbReference type="Pfam" id="PF00528">
    <property type="entry name" value="BPD_transp_1"/>
    <property type="match status" value="1"/>
</dbReference>
<evidence type="ECO:0000256" key="4">
    <source>
        <dbReference type="ARBA" id="ARBA00022692"/>
    </source>
</evidence>
<dbReference type="RefSeq" id="WP_067873521.1">
    <property type="nucleotide sequence ID" value="NZ_CP013979.1"/>
</dbReference>
<evidence type="ECO:0000313" key="9">
    <source>
        <dbReference type="EMBL" id="ANJ26059.1"/>
    </source>
</evidence>
<evidence type="ECO:0000256" key="5">
    <source>
        <dbReference type="ARBA" id="ARBA00022989"/>
    </source>
</evidence>
<keyword evidence="2 7" id="KW-0813">Transport</keyword>
<dbReference type="InterPro" id="IPR050366">
    <property type="entry name" value="BP-dependent_transpt_permease"/>
</dbReference>
<protein>
    <submittedName>
        <fullName evidence="9">D-ala-D-ala transporter subunit</fullName>
    </submittedName>
</protein>
<dbReference type="OrthoDB" id="9812701at2"/>
<evidence type="ECO:0000256" key="7">
    <source>
        <dbReference type="RuleBase" id="RU363032"/>
    </source>
</evidence>
<feature type="transmembrane region" description="Helical" evidence="7">
    <location>
        <begin position="100"/>
        <end position="124"/>
    </location>
</feature>
<dbReference type="InterPro" id="IPR000515">
    <property type="entry name" value="MetI-like"/>
</dbReference>
<keyword evidence="4 7" id="KW-0812">Transmembrane</keyword>
<keyword evidence="3" id="KW-1003">Cell membrane</keyword>
<dbReference type="PROSITE" id="PS50928">
    <property type="entry name" value="ABC_TM1"/>
    <property type="match status" value="1"/>
</dbReference>
<dbReference type="InterPro" id="IPR035906">
    <property type="entry name" value="MetI-like_sf"/>
</dbReference>
<dbReference type="KEGG" id="agy:ATC03_04235"/>
<organism evidence="9 10">
    <name type="scientific">Agromyces aureus</name>
    <dbReference type="NCBI Taxonomy" id="453304"/>
    <lineage>
        <taxon>Bacteria</taxon>
        <taxon>Bacillati</taxon>
        <taxon>Actinomycetota</taxon>
        <taxon>Actinomycetes</taxon>
        <taxon>Micrococcales</taxon>
        <taxon>Microbacteriaceae</taxon>
        <taxon>Agromyces</taxon>
    </lineage>
</organism>
<dbReference type="AlphaFoldDB" id="A0A191WD06"/>
<reference evidence="9 10" key="1">
    <citation type="journal article" date="2016" name="Int. J. Syst. Evol. Microbiol.">
        <title>Agromyces aureus sp. nov., isolated from the rhizosphere of Salix caprea L. grown in a heavy-metal-contaminated soil.</title>
        <authorList>
            <person name="Corretto E."/>
            <person name="Antonielli L."/>
            <person name="Sessitsch A."/>
            <person name="Compant S."/>
            <person name="Gorfer M."/>
            <person name="Kuffner M."/>
            <person name="Brader G."/>
        </authorList>
    </citation>
    <scope>NUCLEOTIDE SEQUENCE [LARGE SCALE GENOMIC DNA]</scope>
    <source>
        <strain evidence="9 10">AR33</strain>
    </source>
</reference>
<dbReference type="Proteomes" id="UP000078437">
    <property type="component" value="Chromosome"/>
</dbReference>
<feature type="transmembrane region" description="Helical" evidence="7">
    <location>
        <begin position="131"/>
        <end position="152"/>
    </location>
</feature>
<sequence>MTKTDVVAAVRQATTSELRRRSRRVPAWMRRPGTIFAFAVLLMWLVVIALPFLRPYDPLATVGPALNPPSPDFLLGTDALGRDNLSRTLSGATVSIPNGIAIVLAAAAIGTTIGLIAGFFGGWVDEVLMRIADLVFAFPSIILAMAIAAALGPSVQNAVIAAAISWWPAYARAVRSIVLAMRESEFVLSNRLSGVGTFRSIVVDMLPAVLGSVLVLAMLDIGAAILFLAGLSFLGLGSVPPTPEWGSMISGAVQYFDEWWLAVAPGLAIVSVVLAFNLIGDALRDQLEPRLQEMTGEQL</sequence>
<dbReference type="STRING" id="453304.ATC03_04235"/>
<dbReference type="EMBL" id="CP013979">
    <property type="protein sequence ID" value="ANJ26059.1"/>
    <property type="molecule type" value="Genomic_DNA"/>
</dbReference>